<feature type="coiled-coil region" evidence="1">
    <location>
        <begin position="26"/>
        <end position="60"/>
    </location>
</feature>
<dbReference type="PANTHER" id="PTHR16861:SF4">
    <property type="entry name" value="SH3 DOMAIN PROTEIN (AFU_ORTHOLOGUE AFUA_1G13610)"/>
    <property type="match status" value="1"/>
</dbReference>
<keyword evidence="3" id="KW-0472">Membrane</keyword>
<evidence type="ECO:0000256" key="3">
    <source>
        <dbReference type="SAM" id="Phobius"/>
    </source>
</evidence>
<protein>
    <submittedName>
        <fullName evidence="4">Carcinoembryonic antigen-related cell adhesion molecule 1</fullName>
    </submittedName>
</protein>
<evidence type="ECO:0000313" key="5">
    <source>
        <dbReference type="Proteomes" id="UP000770661"/>
    </source>
</evidence>
<dbReference type="EMBL" id="JACEEZ010013695">
    <property type="protein sequence ID" value="KAG0719900.1"/>
    <property type="molecule type" value="Genomic_DNA"/>
</dbReference>
<evidence type="ECO:0000256" key="1">
    <source>
        <dbReference type="SAM" id="Coils"/>
    </source>
</evidence>
<dbReference type="Proteomes" id="UP000770661">
    <property type="component" value="Unassembled WGS sequence"/>
</dbReference>
<feature type="region of interest" description="Disordered" evidence="2">
    <location>
        <begin position="84"/>
        <end position="103"/>
    </location>
</feature>
<feature type="compositionally biased region" description="Pro residues" evidence="2">
    <location>
        <begin position="86"/>
        <end position="96"/>
    </location>
</feature>
<comment type="caution">
    <text evidence="4">The sequence shown here is derived from an EMBL/GenBank/DDBJ whole genome shotgun (WGS) entry which is preliminary data.</text>
</comment>
<proteinExistence type="predicted"/>
<keyword evidence="1" id="KW-0175">Coiled coil</keyword>
<gene>
    <name evidence="4" type="primary">Ceacam1</name>
    <name evidence="4" type="ORF">GWK47_049554</name>
</gene>
<feature type="transmembrane region" description="Helical" evidence="3">
    <location>
        <begin position="107"/>
        <end position="129"/>
    </location>
</feature>
<keyword evidence="3" id="KW-0812">Transmembrane</keyword>
<evidence type="ECO:0000313" key="4">
    <source>
        <dbReference type="EMBL" id="KAG0719900.1"/>
    </source>
</evidence>
<name>A0A8J4YEL3_CHIOP</name>
<dbReference type="AlphaFoldDB" id="A0A8J4YEL3"/>
<dbReference type="PANTHER" id="PTHR16861">
    <property type="entry name" value="GLYCOPROTEIN 38"/>
    <property type="match status" value="1"/>
</dbReference>
<accession>A0A8J4YEL3</accession>
<sequence>MEGSRLTSSSLPACLQLPPLGDAVAKANANDLLPETEDEALDYEEELRYEEELNEALNDNSTTLEGLPSYDVYCYTNMCFTFTPPTETPTPTTPEPEPSDPGLSDGAIAGIVIGSIAGVALLGGGIYFMKKKEMLCFG</sequence>
<reference evidence="4" key="1">
    <citation type="submission" date="2020-07" db="EMBL/GenBank/DDBJ databases">
        <title>The High-quality genome of the commercially important snow crab, Chionoecetes opilio.</title>
        <authorList>
            <person name="Jeong J.-H."/>
            <person name="Ryu S."/>
        </authorList>
    </citation>
    <scope>NUCLEOTIDE SEQUENCE</scope>
    <source>
        <strain evidence="4">MADBK_172401_WGS</strain>
        <tissue evidence="4">Digestive gland</tissue>
    </source>
</reference>
<evidence type="ECO:0000256" key="2">
    <source>
        <dbReference type="SAM" id="MobiDB-lite"/>
    </source>
</evidence>
<keyword evidence="5" id="KW-1185">Reference proteome</keyword>
<organism evidence="4 5">
    <name type="scientific">Chionoecetes opilio</name>
    <name type="common">Atlantic snow crab</name>
    <name type="synonym">Cancer opilio</name>
    <dbReference type="NCBI Taxonomy" id="41210"/>
    <lineage>
        <taxon>Eukaryota</taxon>
        <taxon>Metazoa</taxon>
        <taxon>Ecdysozoa</taxon>
        <taxon>Arthropoda</taxon>
        <taxon>Crustacea</taxon>
        <taxon>Multicrustacea</taxon>
        <taxon>Malacostraca</taxon>
        <taxon>Eumalacostraca</taxon>
        <taxon>Eucarida</taxon>
        <taxon>Decapoda</taxon>
        <taxon>Pleocyemata</taxon>
        <taxon>Brachyura</taxon>
        <taxon>Eubrachyura</taxon>
        <taxon>Majoidea</taxon>
        <taxon>Majidae</taxon>
        <taxon>Chionoecetes</taxon>
    </lineage>
</organism>
<keyword evidence="3" id="KW-1133">Transmembrane helix</keyword>